<comment type="caution">
    <text evidence="2">The sequence shown here is derived from an EMBL/GenBank/DDBJ whole genome shotgun (WGS) entry which is preliminary data.</text>
</comment>
<organism evidence="2 3">
    <name type="scientific">Caerostris darwini</name>
    <dbReference type="NCBI Taxonomy" id="1538125"/>
    <lineage>
        <taxon>Eukaryota</taxon>
        <taxon>Metazoa</taxon>
        <taxon>Ecdysozoa</taxon>
        <taxon>Arthropoda</taxon>
        <taxon>Chelicerata</taxon>
        <taxon>Arachnida</taxon>
        <taxon>Araneae</taxon>
        <taxon>Araneomorphae</taxon>
        <taxon>Entelegynae</taxon>
        <taxon>Araneoidea</taxon>
        <taxon>Araneidae</taxon>
        <taxon>Caerostris</taxon>
    </lineage>
</organism>
<evidence type="ECO:0000313" key="3">
    <source>
        <dbReference type="Proteomes" id="UP001054837"/>
    </source>
</evidence>
<protein>
    <submittedName>
        <fullName evidence="2">Uncharacterized protein</fullName>
    </submittedName>
</protein>
<keyword evidence="3" id="KW-1185">Reference proteome</keyword>
<evidence type="ECO:0000256" key="1">
    <source>
        <dbReference type="SAM" id="MobiDB-lite"/>
    </source>
</evidence>
<sequence>MRDRRRSSCRASYGGIPQVARSGCFISVTCDASIPRAPRIQHGMHLSVLVTRDHAKRAVQKHRRATAAEFHPSPGSERTDLRSLRRCVPTTSYSMKLITRH</sequence>
<dbReference type="EMBL" id="BPLQ01014245">
    <property type="protein sequence ID" value="GIY78441.1"/>
    <property type="molecule type" value="Genomic_DNA"/>
</dbReference>
<dbReference type="AlphaFoldDB" id="A0AAV4W6Q1"/>
<reference evidence="2 3" key="1">
    <citation type="submission" date="2021-06" db="EMBL/GenBank/DDBJ databases">
        <title>Caerostris darwini draft genome.</title>
        <authorList>
            <person name="Kono N."/>
            <person name="Arakawa K."/>
        </authorList>
    </citation>
    <scope>NUCLEOTIDE SEQUENCE [LARGE SCALE GENOMIC DNA]</scope>
</reference>
<name>A0AAV4W6Q1_9ARAC</name>
<evidence type="ECO:0000313" key="2">
    <source>
        <dbReference type="EMBL" id="GIY78441.1"/>
    </source>
</evidence>
<dbReference type="Proteomes" id="UP001054837">
    <property type="component" value="Unassembled WGS sequence"/>
</dbReference>
<accession>A0AAV4W6Q1</accession>
<gene>
    <name evidence="2" type="ORF">CDAR_192471</name>
</gene>
<feature type="region of interest" description="Disordered" evidence="1">
    <location>
        <begin position="64"/>
        <end position="85"/>
    </location>
</feature>
<proteinExistence type="predicted"/>